<keyword evidence="2" id="KW-1185">Reference proteome</keyword>
<name>A0ACA9Y4F8_9ASCO</name>
<dbReference type="EMBL" id="CALSDN010000002">
    <property type="protein sequence ID" value="CAH6719805.1"/>
    <property type="molecule type" value="Genomic_DNA"/>
</dbReference>
<organism evidence="1 2">
    <name type="scientific">[Candida] jaroonii</name>
    <dbReference type="NCBI Taxonomy" id="467808"/>
    <lineage>
        <taxon>Eukaryota</taxon>
        <taxon>Fungi</taxon>
        <taxon>Dikarya</taxon>
        <taxon>Ascomycota</taxon>
        <taxon>Saccharomycotina</taxon>
        <taxon>Pichiomycetes</taxon>
        <taxon>Debaryomycetaceae</taxon>
        <taxon>Yamadazyma</taxon>
    </lineage>
</organism>
<evidence type="ECO:0000313" key="1">
    <source>
        <dbReference type="EMBL" id="CAH6719805.1"/>
    </source>
</evidence>
<protein>
    <submittedName>
        <fullName evidence="1">Aspartic proteinase yapsin-7</fullName>
    </submittedName>
</protein>
<gene>
    <name evidence="1" type="ORF">CLIB1444_02S16886</name>
</gene>
<dbReference type="Proteomes" id="UP001152531">
    <property type="component" value="Unassembled WGS sequence"/>
</dbReference>
<sequence length="610" mass="66829">MMFILFLLASVLGEDEPSTSITDIITNTRLGSLTINTARTTSTSASSSSSSTSKITTSALPSSLTTEDDNDKSIFKLLFTKSATDYYYDIPVTMGGQEMGLRLDLLQNNIWVMNDDYFLSCEEINSWWSSQEQIWGTVLDNDTASLPASVTTAPEYVATACAGDGSFTTSDDFDRNMSDSRVSNLENFQQIRVPYIDAINVTGEVLTSDFSVLSTNNQSVMLKNFTFINANSSSVSVGGFGLAGNLLSDSGFTNGLMSTYDSNVNGYSLYFNKFTESNMSFAQVLPGVVDKKYFIDDLYSFDLLDHTGSRYTSGQGLEFENSLMDYMIIPSIQIDDILMENGDSGETLTLKGDRTDGYGVIFDTRTIFNSLPLDVIINIAIQTNAYYNEQAERWIVECETIRNVNALIDFKFGDLEIRIPLNNFLINATSDGDPLLFNNGEAACYLKFLPTSNTYLTLGLSFLEAVYLVVDNVGSTIGIAKTNDQLVIKEEDYLPQQKQGDFKGFDNSNSSDVTTIGSISSGVIPFATHVNYTTHHTLTYLPFNSASDSLTIPGRFSGNLITSNEIFATQNSTSGVSLASTTSERSGGNGEGPKSWFWVGFLLPLSLFVL</sequence>
<proteinExistence type="predicted"/>
<comment type="caution">
    <text evidence="1">The sequence shown here is derived from an EMBL/GenBank/DDBJ whole genome shotgun (WGS) entry which is preliminary data.</text>
</comment>
<reference evidence="1" key="1">
    <citation type="submission" date="2022-06" db="EMBL/GenBank/DDBJ databases">
        <authorList>
            <person name="Legras J.-L."/>
            <person name="Devillers H."/>
            <person name="Grondin C."/>
        </authorList>
    </citation>
    <scope>NUCLEOTIDE SEQUENCE</scope>
    <source>
        <strain evidence="1">CLIB 1444</strain>
    </source>
</reference>
<accession>A0ACA9Y4F8</accession>
<evidence type="ECO:0000313" key="2">
    <source>
        <dbReference type="Proteomes" id="UP001152531"/>
    </source>
</evidence>